<feature type="region of interest" description="Disordered" evidence="10">
    <location>
        <begin position="62"/>
        <end position="96"/>
    </location>
</feature>
<dbReference type="NCBIfam" id="TIGR00531">
    <property type="entry name" value="BCCP"/>
    <property type="match status" value="1"/>
</dbReference>
<dbReference type="PANTHER" id="PTHR45266">
    <property type="entry name" value="OXALOACETATE DECARBOXYLASE ALPHA CHAIN"/>
    <property type="match status" value="1"/>
</dbReference>
<dbReference type="SUPFAM" id="SSF51230">
    <property type="entry name" value="Single hybrid motif"/>
    <property type="match status" value="1"/>
</dbReference>
<dbReference type="EMBL" id="QBKA01000002">
    <property type="protein sequence ID" value="RDC60376.1"/>
    <property type="molecule type" value="Genomic_DNA"/>
</dbReference>
<protein>
    <recommendedName>
        <fullName evidence="3 9">Biotin carboxyl carrier protein of acetyl-CoA carboxylase</fullName>
    </recommendedName>
</protein>
<dbReference type="PROSITE" id="PS50968">
    <property type="entry name" value="BIOTINYL_LIPOYL"/>
    <property type="match status" value="1"/>
</dbReference>
<dbReference type="CDD" id="cd06850">
    <property type="entry name" value="biotinyl_domain"/>
    <property type="match status" value="1"/>
</dbReference>
<proteinExistence type="predicted"/>
<keyword evidence="5 9" id="KW-0276">Fatty acid metabolism</keyword>
<evidence type="ECO:0000256" key="8">
    <source>
        <dbReference type="ARBA" id="ARBA00023267"/>
    </source>
</evidence>
<evidence type="ECO:0000256" key="9">
    <source>
        <dbReference type="RuleBase" id="RU364072"/>
    </source>
</evidence>
<dbReference type="RefSeq" id="WP_230079917.1">
    <property type="nucleotide sequence ID" value="NZ_QBKA01000002.1"/>
</dbReference>
<dbReference type="PRINTS" id="PR01071">
    <property type="entry name" value="ACOABIOTINCC"/>
</dbReference>
<dbReference type="PROSITE" id="PS00188">
    <property type="entry name" value="BIOTIN"/>
    <property type="match status" value="1"/>
</dbReference>
<keyword evidence="13" id="KW-1185">Reference proteome</keyword>
<dbReference type="Gene3D" id="2.40.50.100">
    <property type="match status" value="1"/>
</dbReference>
<accession>A0A369QAX5</accession>
<keyword evidence="6 9" id="KW-0443">Lipid metabolism</keyword>
<dbReference type="InterPro" id="IPR001882">
    <property type="entry name" value="Biotin_BS"/>
</dbReference>
<keyword evidence="4 9" id="KW-0444">Lipid biosynthesis</keyword>
<evidence type="ECO:0000259" key="11">
    <source>
        <dbReference type="PROSITE" id="PS50968"/>
    </source>
</evidence>
<dbReference type="GO" id="GO:0003989">
    <property type="term" value="F:acetyl-CoA carboxylase activity"/>
    <property type="evidence" value="ECO:0007669"/>
    <property type="project" value="InterPro"/>
</dbReference>
<dbReference type="InterPro" id="IPR050709">
    <property type="entry name" value="Biotin_Carboxyl_Carrier/Decarb"/>
</dbReference>
<dbReference type="Proteomes" id="UP000253727">
    <property type="component" value="Unassembled WGS sequence"/>
</dbReference>
<evidence type="ECO:0000313" key="12">
    <source>
        <dbReference type="EMBL" id="RDC60376.1"/>
    </source>
</evidence>
<sequence>MAETKRAAGRKSGMNVDTKLVRELAEMLGETGLTEIEVEDGDRKVRVSRGGMTMAAPQQMMAAPAMASAAPPAPAASDRSDAAQDAGDAAQDTAGAIPSPMVGTVYLAPEPGAKNYVNIGDTVAEGDTLVIIEAMKVMNPIAADKAGTVKAVLVENAQPVEFDQPLVVIA</sequence>
<evidence type="ECO:0000256" key="10">
    <source>
        <dbReference type="SAM" id="MobiDB-lite"/>
    </source>
</evidence>
<name>A0A369QAX5_9SPHN</name>
<dbReference type="AlphaFoldDB" id="A0A369QAX5"/>
<dbReference type="FunFam" id="2.40.50.100:FF:000003">
    <property type="entry name" value="Acetyl-CoA carboxylase biotin carboxyl carrier protein"/>
    <property type="match status" value="1"/>
</dbReference>
<gene>
    <name evidence="12" type="ORF">HME9302_01581</name>
</gene>
<evidence type="ECO:0000256" key="7">
    <source>
        <dbReference type="ARBA" id="ARBA00023160"/>
    </source>
</evidence>
<dbReference type="UniPathway" id="UPA00094"/>
<comment type="pathway">
    <text evidence="2 9">Lipid metabolism; fatty acid biosynthesis.</text>
</comment>
<organism evidence="12 13">
    <name type="scientific">Alteripontixanthobacter maritimus</name>
    <dbReference type="NCBI Taxonomy" id="2161824"/>
    <lineage>
        <taxon>Bacteria</taxon>
        <taxon>Pseudomonadati</taxon>
        <taxon>Pseudomonadota</taxon>
        <taxon>Alphaproteobacteria</taxon>
        <taxon>Sphingomonadales</taxon>
        <taxon>Erythrobacteraceae</taxon>
        <taxon>Alteripontixanthobacter</taxon>
    </lineage>
</organism>
<keyword evidence="7 9" id="KW-0275">Fatty acid biosynthesis</keyword>
<dbReference type="InterPro" id="IPR001249">
    <property type="entry name" value="AcCoA_biotinCC"/>
</dbReference>
<feature type="domain" description="Lipoyl-binding" evidence="11">
    <location>
        <begin position="94"/>
        <end position="170"/>
    </location>
</feature>
<feature type="compositionally biased region" description="Low complexity" evidence="10">
    <location>
        <begin position="83"/>
        <end position="96"/>
    </location>
</feature>
<evidence type="ECO:0000256" key="1">
    <source>
        <dbReference type="ARBA" id="ARBA00003761"/>
    </source>
</evidence>
<dbReference type="GO" id="GO:0009317">
    <property type="term" value="C:acetyl-CoA carboxylase complex"/>
    <property type="evidence" value="ECO:0007669"/>
    <property type="project" value="InterPro"/>
</dbReference>
<keyword evidence="8 9" id="KW-0092">Biotin</keyword>
<dbReference type="GO" id="GO:0006633">
    <property type="term" value="P:fatty acid biosynthetic process"/>
    <property type="evidence" value="ECO:0007669"/>
    <property type="project" value="UniProtKB-UniPathway"/>
</dbReference>
<evidence type="ECO:0000256" key="3">
    <source>
        <dbReference type="ARBA" id="ARBA00017562"/>
    </source>
</evidence>
<dbReference type="PANTHER" id="PTHR45266:SF3">
    <property type="entry name" value="OXALOACETATE DECARBOXYLASE ALPHA CHAIN"/>
    <property type="match status" value="1"/>
</dbReference>
<evidence type="ECO:0000256" key="4">
    <source>
        <dbReference type="ARBA" id="ARBA00022516"/>
    </source>
</evidence>
<evidence type="ECO:0000256" key="2">
    <source>
        <dbReference type="ARBA" id="ARBA00005194"/>
    </source>
</evidence>
<comment type="function">
    <text evidence="1 9">This protein is a component of the acetyl coenzyme A carboxylase complex; first, biotin carboxylase catalyzes the carboxylation of the carrier protein and then the transcarboxylase transfers the carboxyl group to form malonyl-CoA.</text>
</comment>
<dbReference type="InterPro" id="IPR000089">
    <property type="entry name" value="Biotin_lipoyl"/>
</dbReference>
<evidence type="ECO:0000313" key="13">
    <source>
        <dbReference type="Proteomes" id="UP000253727"/>
    </source>
</evidence>
<comment type="caution">
    <text evidence="12">The sequence shown here is derived from an EMBL/GenBank/DDBJ whole genome shotgun (WGS) entry which is preliminary data.</text>
</comment>
<dbReference type="InterPro" id="IPR011053">
    <property type="entry name" value="Single_hybrid_motif"/>
</dbReference>
<evidence type="ECO:0000256" key="5">
    <source>
        <dbReference type="ARBA" id="ARBA00022832"/>
    </source>
</evidence>
<dbReference type="Pfam" id="PF00364">
    <property type="entry name" value="Biotin_lipoyl"/>
    <property type="match status" value="1"/>
</dbReference>
<reference evidence="12 13" key="1">
    <citation type="submission" date="2018-04" db="EMBL/GenBank/DDBJ databases">
        <title>Altererythrobacter sp. HME9302 genome sequencing and assembly.</title>
        <authorList>
            <person name="Kang H."/>
            <person name="Kim H."/>
            <person name="Joh K."/>
        </authorList>
    </citation>
    <scope>NUCLEOTIDE SEQUENCE [LARGE SCALE GENOMIC DNA]</scope>
    <source>
        <strain evidence="12 13">HME9302</strain>
    </source>
</reference>
<evidence type="ECO:0000256" key="6">
    <source>
        <dbReference type="ARBA" id="ARBA00023098"/>
    </source>
</evidence>